<dbReference type="AlphaFoldDB" id="A0A367ZPE9"/>
<name>A0A367ZPE9_9BACT</name>
<gene>
    <name evidence="1" type="ORF">OZSIB_3884</name>
</gene>
<dbReference type="EMBL" id="QOQW01000009">
    <property type="protein sequence ID" value="RCK80015.1"/>
    <property type="molecule type" value="Genomic_DNA"/>
</dbReference>
<organism evidence="1 2">
    <name type="scientific">Candidatus Ozemobacter sibiricus</name>
    <dbReference type="NCBI Taxonomy" id="2268124"/>
    <lineage>
        <taxon>Bacteria</taxon>
        <taxon>Candidatus Ozemobacteria</taxon>
        <taxon>Candidatus Ozemobacterales</taxon>
        <taxon>Candidatus Ozemobacteraceae</taxon>
        <taxon>Candidatus Ozemobacter</taxon>
    </lineage>
</organism>
<dbReference type="Proteomes" id="UP000252355">
    <property type="component" value="Unassembled WGS sequence"/>
</dbReference>
<sequence length="271" mass="30994">MALIVALVLASVMMVTSLYLFKSGREYRSQLYHAVRDLQAQYLAMGAMQHAELKVRYFPTELYDASEYSLGKNPYFDFTELTPTEYANLDPIRRAEFSSVAPHVHLAGPFNPGPRFISAGELHVDPAARWGSLKSLDPADADPANFMSYATSWFGTEGWPKEEDGRTLVRNSDLYLWKYRSDLSNRNSIQPALALRRNTTVDWHHFDAPTHSDSPYEGMYEVTKLRVLSIAGQRRLNEEAINFSVVATIWDPTTNQPYSHRLEKVLRVKRR</sequence>
<proteinExistence type="predicted"/>
<comment type="caution">
    <text evidence="1">The sequence shown here is derived from an EMBL/GenBank/DDBJ whole genome shotgun (WGS) entry which is preliminary data.</text>
</comment>
<protein>
    <submittedName>
        <fullName evidence="1">Uncharacterized protein</fullName>
    </submittedName>
</protein>
<evidence type="ECO:0000313" key="1">
    <source>
        <dbReference type="EMBL" id="RCK80015.1"/>
    </source>
</evidence>
<reference evidence="1 2" key="1">
    <citation type="submission" date="2018-05" db="EMBL/GenBank/DDBJ databases">
        <title>A metagenomic window into the 2 km-deep terrestrial subsurface aquifer revealed taxonomically and functionally diverse microbial community comprising novel uncultured bacterial lineages.</title>
        <authorList>
            <person name="Kadnikov V.V."/>
            <person name="Mardanov A.V."/>
            <person name="Beletsky A.V."/>
            <person name="Banks D."/>
            <person name="Pimenov N.V."/>
            <person name="Frank Y.A."/>
            <person name="Karnachuk O.V."/>
            <person name="Ravin N.V."/>
        </authorList>
    </citation>
    <scope>NUCLEOTIDE SEQUENCE [LARGE SCALE GENOMIC DNA]</scope>
    <source>
        <strain evidence="1">BY5</strain>
    </source>
</reference>
<accession>A0A367ZPE9</accession>
<evidence type="ECO:0000313" key="2">
    <source>
        <dbReference type="Proteomes" id="UP000252355"/>
    </source>
</evidence>